<feature type="repeat" description="Cell wall-binding" evidence="2">
    <location>
        <begin position="206"/>
        <end position="225"/>
    </location>
</feature>
<evidence type="ECO:0000313" key="6">
    <source>
        <dbReference type="EMBL" id="AIY83471.1"/>
    </source>
</evidence>
<evidence type="ECO:0000256" key="2">
    <source>
        <dbReference type="PROSITE-ProRule" id="PRU00591"/>
    </source>
</evidence>
<feature type="repeat" description="Cell wall-binding" evidence="2">
    <location>
        <begin position="286"/>
        <end position="305"/>
    </location>
</feature>
<feature type="domain" description="Type VI secretion system spike protein VgrG3-like C-terminal" evidence="5">
    <location>
        <begin position="412"/>
        <end position="607"/>
    </location>
</feature>
<evidence type="ECO:0000259" key="5">
    <source>
        <dbReference type="Pfam" id="PF21277"/>
    </source>
</evidence>
<dbReference type="KEGG" id="cbv:U729_914"/>
<dbReference type="InterPro" id="IPR049073">
    <property type="entry name" value="T6SS_VgrG3-like_C"/>
</dbReference>
<dbReference type="InterPro" id="IPR003646">
    <property type="entry name" value="SH3-like_bac-type"/>
</dbReference>
<feature type="repeat" description="Cell wall-binding" evidence="2">
    <location>
        <begin position="123"/>
        <end position="142"/>
    </location>
</feature>
<dbReference type="STRING" id="1561.NPD11_2078"/>
<feature type="repeat" description="Cell wall-binding" evidence="2">
    <location>
        <begin position="43"/>
        <end position="62"/>
    </location>
</feature>
<dbReference type="Pfam" id="PF08239">
    <property type="entry name" value="SH3_3"/>
    <property type="match status" value="1"/>
</dbReference>
<evidence type="ECO:0000256" key="3">
    <source>
        <dbReference type="SAM" id="SignalP"/>
    </source>
</evidence>
<dbReference type="eggNOG" id="COG5263">
    <property type="taxonomic scope" value="Bacteria"/>
</dbReference>
<dbReference type="eggNOG" id="COG1388">
    <property type="taxonomic scope" value="Bacteria"/>
</dbReference>
<organism evidence="6 7">
    <name type="scientific">Clostridium baratii str. Sullivan</name>
    <dbReference type="NCBI Taxonomy" id="1415775"/>
    <lineage>
        <taxon>Bacteria</taxon>
        <taxon>Bacillati</taxon>
        <taxon>Bacillota</taxon>
        <taxon>Clostridia</taxon>
        <taxon>Eubacteriales</taxon>
        <taxon>Clostridiaceae</taxon>
        <taxon>Clostridium</taxon>
    </lineage>
</organism>
<feature type="repeat" description="Cell wall-binding" evidence="2">
    <location>
        <begin position="103"/>
        <end position="122"/>
    </location>
</feature>
<dbReference type="EMBL" id="CP006905">
    <property type="protein sequence ID" value="AIY83471.1"/>
    <property type="molecule type" value="Genomic_DNA"/>
</dbReference>
<dbReference type="SUPFAM" id="SSF69360">
    <property type="entry name" value="Cell wall binding repeat"/>
    <property type="match status" value="2"/>
</dbReference>
<keyword evidence="1" id="KW-0677">Repeat</keyword>
<name>A0A0A7FXB3_9CLOT</name>
<dbReference type="RefSeq" id="WP_052139438.1">
    <property type="nucleotide sequence ID" value="NZ_CP006905.1"/>
</dbReference>
<dbReference type="Proteomes" id="UP000030635">
    <property type="component" value="Chromosome"/>
</dbReference>
<dbReference type="Pfam" id="PF19127">
    <property type="entry name" value="Choline_bind_3"/>
    <property type="match status" value="2"/>
</dbReference>
<evidence type="ECO:0000259" key="4">
    <source>
        <dbReference type="Pfam" id="PF08239"/>
    </source>
</evidence>
<feature type="chain" id="PRO_5002027805" evidence="3">
    <location>
        <begin position="28"/>
        <end position="618"/>
    </location>
</feature>
<dbReference type="Gene3D" id="2.30.30.40">
    <property type="entry name" value="SH3 Domains"/>
    <property type="match status" value="1"/>
</dbReference>
<feature type="signal peptide" evidence="3">
    <location>
        <begin position="1"/>
        <end position="27"/>
    </location>
</feature>
<dbReference type="Gene3D" id="2.10.270.10">
    <property type="entry name" value="Cholin Binding"/>
    <property type="match status" value="5"/>
</dbReference>
<feature type="repeat" description="Cell wall-binding" evidence="2">
    <location>
        <begin position="246"/>
        <end position="265"/>
    </location>
</feature>
<keyword evidence="3" id="KW-0732">Signal</keyword>
<feature type="repeat" description="Cell wall-binding" evidence="2">
    <location>
        <begin position="63"/>
        <end position="82"/>
    </location>
</feature>
<dbReference type="OrthoDB" id="9800780at2"/>
<dbReference type="PROSITE" id="PS51170">
    <property type="entry name" value="CW"/>
    <property type="match status" value="12"/>
</dbReference>
<accession>A0A0A7FXB3</accession>
<sequence length="618" mass="72177">MKRESIIKVLILSGILLSFIPSLDANAVTAHKNTVKKISSNVQAGWIKRNGTWYYRNSNGTLATGWKKINNKWYYMDSTGKMKTGWVKLKGIWYYLNDNGDMATGWRKIKDKWYYLNKNGEMQRGWLKLNDKWYYLNDNGDMATGWKNIKEKRYYLNDSGEMQTGWLNLNNKKYYLKASGEMAIGKIKIDNKEYEFNNDGTLKIIKAEWIKKNGKWYYKNENGTLAKGWKKINNKWYYMNKEGEMQTGWLKLNDKWYYLNDNGDMATGWRKIKDKWYYLNNSGEMQIGWLKLDNNWYYLNKDGDMRTNRINLGNKSYEFNSDGSMKDQKYAKGKITDYTMNLRKSPSLQAAVIRTISPNSKVQILGREKSDLTYYHVKYIDDGQAYYGYVSVYLGGDTAVEIYEDNNCNDYLGILSEKYESNGDPGCVSSGEGDYGGKSYGAWQLSSKLGSLDNFVNWLSSEKNEFYTKLINARKLDNGSNCGRNFDAAWKEIAKDNYNEFYNLQHTYTKITFYDDLVNRLEKSGDFNKILNDFSARNVLWSTAVQHGGYGAYRIIEPLKNISNVEDFITAVYKERGRRNEKGNLVHFPNCSKAVQEAVANRYEREREDAIRIYRDEK</sequence>
<evidence type="ECO:0000256" key="1">
    <source>
        <dbReference type="ARBA" id="ARBA00022737"/>
    </source>
</evidence>
<protein>
    <submittedName>
        <fullName evidence="6">Cell wall binding repeat family protein</fullName>
    </submittedName>
</protein>
<evidence type="ECO:0000313" key="7">
    <source>
        <dbReference type="Proteomes" id="UP000030635"/>
    </source>
</evidence>
<keyword evidence="7" id="KW-1185">Reference proteome</keyword>
<feature type="repeat" description="Cell wall-binding" evidence="2">
    <location>
        <begin position="226"/>
        <end position="245"/>
    </location>
</feature>
<feature type="repeat" description="Cell wall-binding" evidence="2">
    <location>
        <begin position="143"/>
        <end position="162"/>
    </location>
</feature>
<dbReference type="HOGENOM" id="CLU_441932_0_0_9"/>
<dbReference type="Pfam" id="PF01473">
    <property type="entry name" value="Choline_bind_1"/>
    <property type="match status" value="7"/>
</dbReference>
<proteinExistence type="predicted"/>
<feature type="repeat" description="Cell wall-binding" evidence="2">
    <location>
        <begin position="83"/>
        <end position="102"/>
    </location>
</feature>
<dbReference type="InterPro" id="IPR018337">
    <property type="entry name" value="Cell_wall/Cho-bd_repeat"/>
</dbReference>
<feature type="repeat" description="Cell wall-binding" evidence="2">
    <location>
        <begin position="266"/>
        <end position="285"/>
    </location>
</feature>
<dbReference type="Pfam" id="PF21277">
    <property type="entry name" value="T6SS_VgrG3-like_C"/>
    <property type="match status" value="1"/>
</dbReference>
<gene>
    <name evidence="6" type="ORF">U729_914</name>
</gene>
<feature type="domain" description="SH3b" evidence="4">
    <location>
        <begin position="340"/>
        <end position="391"/>
    </location>
</feature>
<feature type="repeat" description="Cell wall-binding" evidence="2">
    <location>
        <begin position="163"/>
        <end position="182"/>
    </location>
</feature>
<reference evidence="6 7" key="1">
    <citation type="journal article" date="2015" name="Infect. Genet. Evol.">
        <title>Genomic sequences of six botulinum neurotoxin-producing strains representing three clostridial species illustrate the mobility and diversity of botulinum neurotoxin genes.</title>
        <authorList>
            <person name="Smith T.J."/>
            <person name="Hill K.K."/>
            <person name="Xie G."/>
            <person name="Foley B.T."/>
            <person name="Williamson C.H."/>
            <person name="Foster J.T."/>
            <person name="Johnson S.L."/>
            <person name="Chertkov O."/>
            <person name="Teshima H."/>
            <person name="Gibbons H.S."/>
            <person name="Johnsky L.A."/>
            <person name="Karavis M.A."/>
            <person name="Smith L.A."/>
        </authorList>
    </citation>
    <scope>NUCLEOTIDE SEQUENCE [LARGE SCALE GENOMIC DNA]</scope>
    <source>
        <strain evidence="6">Sullivan</strain>
    </source>
</reference>
<dbReference type="AlphaFoldDB" id="A0A0A7FXB3"/>